<dbReference type="AlphaFoldDB" id="A0AAW0CBI3"/>
<evidence type="ECO:0000256" key="1">
    <source>
        <dbReference type="SAM" id="MobiDB-lite"/>
    </source>
</evidence>
<feature type="region of interest" description="Disordered" evidence="1">
    <location>
        <begin position="292"/>
        <end position="313"/>
    </location>
</feature>
<dbReference type="EMBL" id="JAWWNJ010000019">
    <property type="protein sequence ID" value="KAK7036226.1"/>
    <property type="molecule type" value="Genomic_DNA"/>
</dbReference>
<sequence>MSQHPPKLALELERLVFENSATKRSDIPKLMLVAHRVHDWLEPVLYQVVLIDLGRRGSGIPSHIDAKTPAFLEKAVRHISVGGDVSEMPKKTDVKKLQNFLNKRKNITNLLLQDKTAHPDLLPVLARMPLQRLGVKLGPLFGDPDAEEENDWVDRPVSLVDLTHPLFTALTHLYVSDYLEWENTDADAVEWLRDISKLPALTHFGMAFPPSQEIVKRILETCPLLRVLMITFDETDEMGPSAYGQTLFEFHGITDRRVVLASYANFAKDWEVGARGGQDLWDKAEAFLEKEKRKEKKRAKKQRQKGRRKQNSDEETYMDFTVCLQHNPADLEQFL</sequence>
<name>A0AAW0CBI3_9AGAR</name>
<dbReference type="Proteomes" id="UP001362999">
    <property type="component" value="Unassembled WGS sequence"/>
</dbReference>
<keyword evidence="3" id="KW-1185">Reference proteome</keyword>
<proteinExistence type="predicted"/>
<protein>
    <submittedName>
        <fullName evidence="2">Uncharacterized protein</fullName>
    </submittedName>
</protein>
<evidence type="ECO:0000313" key="2">
    <source>
        <dbReference type="EMBL" id="KAK7036226.1"/>
    </source>
</evidence>
<comment type="caution">
    <text evidence="2">The sequence shown here is derived from an EMBL/GenBank/DDBJ whole genome shotgun (WGS) entry which is preliminary data.</text>
</comment>
<feature type="compositionally biased region" description="Basic residues" evidence="1">
    <location>
        <begin position="293"/>
        <end position="309"/>
    </location>
</feature>
<accession>A0AAW0CBI3</accession>
<organism evidence="2 3">
    <name type="scientific">Favolaschia claudopus</name>
    <dbReference type="NCBI Taxonomy" id="2862362"/>
    <lineage>
        <taxon>Eukaryota</taxon>
        <taxon>Fungi</taxon>
        <taxon>Dikarya</taxon>
        <taxon>Basidiomycota</taxon>
        <taxon>Agaricomycotina</taxon>
        <taxon>Agaricomycetes</taxon>
        <taxon>Agaricomycetidae</taxon>
        <taxon>Agaricales</taxon>
        <taxon>Marasmiineae</taxon>
        <taxon>Mycenaceae</taxon>
        <taxon>Favolaschia</taxon>
    </lineage>
</organism>
<reference evidence="2 3" key="1">
    <citation type="journal article" date="2024" name="J Genomics">
        <title>Draft genome sequencing and assembly of Favolaschia claudopus CIRM-BRFM 2984 isolated from oak limbs.</title>
        <authorList>
            <person name="Navarro D."/>
            <person name="Drula E."/>
            <person name="Chaduli D."/>
            <person name="Cazenave R."/>
            <person name="Ahrendt S."/>
            <person name="Wang J."/>
            <person name="Lipzen A."/>
            <person name="Daum C."/>
            <person name="Barry K."/>
            <person name="Grigoriev I.V."/>
            <person name="Favel A."/>
            <person name="Rosso M.N."/>
            <person name="Martin F."/>
        </authorList>
    </citation>
    <scope>NUCLEOTIDE SEQUENCE [LARGE SCALE GENOMIC DNA]</scope>
    <source>
        <strain evidence="2 3">CIRM-BRFM 2984</strain>
    </source>
</reference>
<gene>
    <name evidence="2" type="ORF">R3P38DRAFT_2911057</name>
</gene>
<evidence type="ECO:0000313" key="3">
    <source>
        <dbReference type="Proteomes" id="UP001362999"/>
    </source>
</evidence>